<accession>A0A9W9VVS0</accession>
<dbReference type="GeneID" id="81433448"/>
<keyword evidence="2" id="KW-0862">Zinc</keyword>
<dbReference type="PANTHER" id="PTHR31313">
    <property type="entry name" value="TY1 ENHANCER ACTIVATOR"/>
    <property type="match status" value="1"/>
</dbReference>
<dbReference type="CDD" id="cd12148">
    <property type="entry name" value="fungal_TF_MHR"/>
    <property type="match status" value="1"/>
</dbReference>
<keyword evidence="6" id="KW-0539">Nucleus</keyword>
<dbReference type="RefSeq" id="XP_056561000.1">
    <property type="nucleotide sequence ID" value="XM_056694271.1"/>
</dbReference>
<organism evidence="9 10">
    <name type="scientific">Penicillium cataractarum</name>
    <dbReference type="NCBI Taxonomy" id="2100454"/>
    <lineage>
        <taxon>Eukaryota</taxon>
        <taxon>Fungi</taxon>
        <taxon>Dikarya</taxon>
        <taxon>Ascomycota</taxon>
        <taxon>Pezizomycotina</taxon>
        <taxon>Eurotiomycetes</taxon>
        <taxon>Eurotiomycetidae</taxon>
        <taxon>Eurotiales</taxon>
        <taxon>Aspergillaceae</taxon>
        <taxon>Penicillium</taxon>
    </lineage>
</organism>
<evidence type="ECO:0000313" key="9">
    <source>
        <dbReference type="EMBL" id="KAJ5390272.1"/>
    </source>
</evidence>
<dbReference type="GO" id="GO:0008270">
    <property type="term" value="F:zinc ion binding"/>
    <property type="evidence" value="ECO:0007669"/>
    <property type="project" value="InterPro"/>
</dbReference>
<evidence type="ECO:0000256" key="4">
    <source>
        <dbReference type="ARBA" id="ARBA00023125"/>
    </source>
</evidence>
<dbReference type="Proteomes" id="UP001147782">
    <property type="component" value="Unassembled WGS sequence"/>
</dbReference>
<reference evidence="9" key="1">
    <citation type="submission" date="2022-11" db="EMBL/GenBank/DDBJ databases">
        <authorList>
            <person name="Petersen C."/>
        </authorList>
    </citation>
    <scope>NUCLEOTIDE SEQUENCE</scope>
    <source>
        <strain evidence="9">IBT 29864</strain>
    </source>
</reference>
<keyword evidence="4" id="KW-0238">DNA-binding</keyword>
<name>A0A9W9VVS0_9EURO</name>
<proteinExistence type="predicted"/>
<evidence type="ECO:0000256" key="5">
    <source>
        <dbReference type="ARBA" id="ARBA00023163"/>
    </source>
</evidence>
<keyword evidence="3" id="KW-0805">Transcription regulation</keyword>
<feature type="region of interest" description="Disordered" evidence="7">
    <location>
        <begin position="115"/>
        <end position="152"/>
    </location>
</feature>
<evidence type="ECO:0000256" key="2">
    <source>
        <dbReference type="ARBA" id="ARBA00022833"/>
    </source>
</evidence>
<comment type="caution">
    <text evidence="9">The sequence shown here is derived from an EMBL/GenBank/DDBJ whole genome shotgun (WGS) entry which is preliminary data.</text>
</comment>
<dbReference type="AlphaFoldDB" id="A0A9W9VVS0"/>
<feature type="region of interest" description="Disordered" evidence="7">
    <location>
        <begin position="744"/>
        <end position="768"/>
    </location>
</feature>
<protein>
    <recommendedName>
        <fullName evidence="8">Xylanolytic transcriptional activator regulatory domain-containing protein</fullName>
    </recommendedName>
</protein>
<dbReference type="EMBL" id="JAPZBS010000001">
    <property type="protein sequence ID" value="KAJ5390272.1"/>
    <property type="molecule type" value="Genomic_DNA"/>
</dbReference>
<evidence type="ECO:0000256" key="1">
    <source>
        <dbReference type="ARBA" id="ARBA00022723"/>
    </source>
</evidence>
<reference evidence="9" key="2">
    <citation type="journal article" date="2023" name="IMA Fungus">
        <title>Comparative genomic study of the Penicillium genus elucidates a diverse pangenome and 15 lateral gene transfer events.</title>
        <authorList>
            <person name="Petersen C."/>
            <person name="Sorensen T."/>
            <person name="Nielsen M.R."/>
            <person name="Sondergaard T.E."/>
            <person name="Sorensen J.L."/>
            <person name="Fitzpatrick D.A."/>
            <person name="Frisvad J.C."/>
            <person name="Nielsen K.L."/>
        </authorList>
    </citation>
    <scope>NUCLEOTIDE SEQUENCE</scope>
    <source>
        <strain evidence="9">IBT 29864</strain>
    </source>
</reference>
<dbReference type="InterPro" id="IPR007219">
    <property type="entry name" value="XnlR_reg_dom"/>
</dbReference>
<dbReference type="OrthoDB" id="2154091at2759"/>
<dbReference type="Pfam" id="PF04082">
    <property type="entry name" value="Fungal_trans"/>
    <property type="match status" value="1"/>
</dbReference>
<keyword evidence="1" id="KW-0479">Metal-binding</keyword>
<dbReference type="InterPro" id="IPR051615">
    <property type="entry name" value="Transcr_Regulatory_Elem"/>
</dbReference>
<gene>
    <name evidence="9" type="ORF">N7496_001340</name>
</gene>
<evidence type="ECO:0000256" key="6">
    <source>
        <dbReference type="ARBA" id="ARBA00023242"/>
    </source>
</evidence>
<sequence>MGSAKHLPKRRYATTACVACRESKVKSVDTKLSTRESEDFAFFEFSRARPEAKTMPWNRLPLRVAIELLTCRVEQLCQFIYENGLQPPKMPGDKDTTLRDILDTLGMTAQARLDNESSMRPPSATQHDQQPFLNSARTPPETSSESFGGKDPNQQVVVSLIGAEPGDCLQSHIGSGLLSISPNESSMISLEEYHTELTDNSPGSEFNSWLFDLDFGTHITPVATDTQPALSSSVEDGLRMPPVNTQIQAKAAHSEMEPTLLEGSASTSDIEGLVEELSDRVGTLRIGPGGKTRFYGPTSTFNLADIALSDSREATPVNPVYISGFEEEIPAELENHLLNLYFSWQDPSFHVVDREVYEDAQKKWINREDTAFYSEALRNAMCALGSAFEARYHSTFITFPKTLVEFFAHRAKSILEKELDSPCVATVQALVILSSHETGNGKETRGWLYSGMALRLAFDLALHLDMSSHVSAGILSATDANLRCTVFWTAYVVDQPSRTSMEDVTVGKPRQGAGLQGNCRWTTYEASTSVHNSAGLLDCKDAISRQLVFLCELMAPCGYILYGTSNISKEVLQELNAKIVAELRKWKATLPPILQVNLDDFTSPYLPHLLLLHMQYHQNIIYAHRPWISKSQLQPQPPRGPGYTHAREMCIQSAIAISKLLNMYESRYTLRRIGVQAVSITSSAILFLLFAAISNDSSHPGDEISVYLTTCFRALDEFSASWKSAQRAKDLLIGLQCQWDRRTRSNRLKQRNNGPSYTPRKRSKTTSRLYQMAPMPHDPALQVELDYMLRAEAEAHSGRYSQDIFDVASDIGDPKDHHNL</sequence>
<evidence type="ECO:0000256" key="3">
    <source>
        <dbReference type="ARBA" id="ARBA00023015"/>
    </source>
</evidence>
<evidence type="ECO:0000313" key="10">
    <source>
        <dbReference type="Proteomes" id="UP001147782"/>
    </source>
</evidence>
<evidence type="ECO:0000256" key="7">
    <source>
        <dbReference type="SAM" id="MobiDB-lite"/>
    </source>
</evidence>
<feature type="domain" description="Xylanolytic transcriptional activator regulatory" evidence="8">
    <location>
        <begin position="338"/>
        <end position="494"/>
    </location>
</feature>
<dbReference type="GO" id="GO:0003677">
    <property type="term" value="F:DNA binding"/>
    <property type="evidence" value="ECO:0007669"/>
    <property type="project" value="UniProtKB-KW"/>
</dbReference>
<feature type="compositionally biased region" description="Polar residues" evidence="7">
    <location>
        <begin position="116"/>
        <end position="152"/>
    </location>
</feature>
<keyword evidence="5" id="KW-0804">Transcription</keyword>
<dbReference type="PANTHER" id="PTHR31313:SF77">
    <property type="entry name" value="ZN(II)2CYS6 TRANSCRIPTION FACTOR (EUROFUNG)"/>
    <property type="match status" value="1"/>
</dbReference>
<evidence type="ECO:0000259" key="8">
    <source>
        <dbReference type="Pfam" id="PF04082"/>
    </source>
</evidence>
<dbReference type="GO" id="GO:0006351">
    <property type="term" value="P:DNA-templated transcription"/>
    <property type="evidence" value="ECO:0007669"/>
    <property type="project" value="InterPro"/>
</dbReference>
<keyword evidence="10" id="KW-1185">Reference proteome</keyword>